<evidence type="ECO:0000313" key="1">
    <source>
        <dbReference type="EMBL" id="WKN35122.1"/>
    </source>
</evidence>
<name>A0AA49GI44_9BACT</name>
<dbReference type="AlphaFoldDB" id="A0AA49GI44"/>
<dbReference type="PROSITE" id="PS51257">
    <property type="entry name" value="PROKAR_LIPOPROTEIN"/>
    <property type="match status" value="1"/>
</dbReference>
<reference evidence="1" key="1">
    <citation type="journal article" date="2023" name="Comput. Struct. Biotechnol. J.">
        <title>Discovery of a novel marine Bacteroidetes with a rich repertoire of carbohydrate-active enzymes.</title>
        <authorList>
            <person name="Chen B."/>
            <person name="Liu G."/>
            <person name="Chen Q."/>
            <person name="Wang H."/>
            <person name="Liu L."/>
            <person name="Tang K."/>
        </authorList>
    </citation>
    <scope>NUCLEOTIDE SEQUENCE</scope>
    <source>
        <strain evidence="1">TK19036</strain>
    </source>
</reference>
<gene>
    <name evidence="1" type="ORF">K4G66_22355</name>
</gene>
<sequence length="127" mass="13922">MKLTTFTRYFAEILAPLVVVLVGMLASGCGSTSDILIAPQQKFILGGGENGVFRVSVVNRGDVPVRILERLEYGESINLGFLTLGERRQLKFLAGSAAVFSNPTTDTVYVKLRVKGQKGLTREYKPR</sequence>
<dbReference type="EMBL" id="CP120682">
    <property type="protein sequence ID" value="WKN35122.1"/>
    <property type="molecule type" value="Genomic_DNA"/>
</dbReference>
<evidence type="ECO:0008006" key="2">
    <source>
        <dbReference type="Google" id="ProtNLM"/>
    </source>
</evidence>
<organism evidence="1">
    <name type="scientific">Roseihalotalea indica</name>
    <dbReference type="NCBI Taxonomy" id="2867963"/>
    <lineage>
        <taxon>Bacteria</taxon>
        <taxon>Pseudomonadati</taxon>
        <taxon>Bacteroidota</taxon>
        <taxon>Cytophagia</taxon>
        <taxon>Cytophagales</taxon>
        <taxon>Catalimonadaceae</taxon>
        <taxon>Roseihalotalea</taxon>
    </lineage>
</organism>
<accession>A0AA49GI44</accession>
<protein>
    <recommendedName>
        <fullName evidence="2">Lipoprotein</fullName>
    </recommendedName>
</protein>
<proteinExistence type="predicted"/>
<reference evidence="1" key="2">
    <citation type="journal article" date="2024" name="Antonie Van Leeuwenhoek">
        <title>Roseihalotalea indica gen. nov., sp. nov., a halophilic Bacteroidetes from mesopelagic Southwest Indian Ocean with higher carbohydrate metabolic potential.</title>
        <authorList>
            <person name="Chen B."/>
            <person name="Zhang M."/>
            <person name="Lin D."/>
            <person name="Ye J."/>
            <person name="Tang K."/>
        </authorList>
    </citation>
    <scope>NUCLEOTIDE SEQUENCE</scope>
    <source>
        <strain evidence="1">TK19036</strain>
    </source>
</reference>